<dbReference type="Proteomes" id="UP001596432">
    <property type="component" value="Unassembled WGS sequence"/>
</dbReference>
<reference evidence="1 2" key="1">
    <citation type="journal article" date="2019" name="Int. J. Syst. Evol. Microbiol.">
        <title>The Global Catalogue of Microorganisms (GCM) 10K type strain sequencing project: providing services to taxonomists for standard genome sequencing and annotation.</title>
        <authorList>
            <consortium name="The Broad Institute Genomics Platform"/>
            <consortium name="The Broad Institute Genome Sequencing Center for Infectious Disease"/>
            <person name="Wu L."/>
            <person name="Ma J."/>
        </authorList>
    </citation>
    <scope>NUCLEOTIDE SEQUENCE [LARGE SCALE GENOMIC DNA]</scope>
    <source>
        <strain evidence="1 2">XZYJT29</strain>
    </source>
</reference>
<dbReference type="GeneID" id="78821845"/>
<dbReference type="RefSeq" id="WP_274322611.1">
    <property type="nucleotide sequence ID" value="NZ_CP118158.1"/>
</dbReference>
<comment type="caution">
    <text evidence="1">The sequence shown here is derived from an EMBL/GenBank/DDBJ whole genome shotgun (WGS) entry which is preliminary data.</text>
</comment>
<gene>
    <name evidence="1" type="ORF">ACFQMA_17035</name>
</gene>
<dbReference type="EMBL" id="JBHTAS010000001">
    <property type="protein sequence ID" value="MFC7141530.1"/>
    <property type="molecule type" value="Genomic_DNA"/>
</dbReference>
<dbReference type="AlphaFoldDB" id="A0ABD5Y6W3"/>
<proteinExistence type="predicted"/>
<accession>A0ABD5Y6W3</accession>
<evidence type="ECO:0000313" key="2">
    <source>
        <dbReference type="Proteomes" id="UP001596432"/>
    </source>
</evidence>
<organism evidence="1 2">
    <name type="scientific">Halosimplex aquaticum</name>
    <dbReference type="NCBI Taxonomy" id="3026162"/>
    <lineage>
        <taxon>Archaea</taxon>
        <taxon>Methanobacteriati</taxon>
        <taxon>Methanobacteriota</taxon>
        <taxon>Stenosarchaea group</taxon>
        <taxon>Halobacteria</taxon>
        <taxon>Halobacteriales</taxon>
        <taxon>Haloarculaceae</taxon>
        <taxon>Halosimplex</taxon>
    </lineage>
</organism>
<name>A0ABD5Y6W3_9EURY</name>
<sequence>MEEIFKLEYHPVDTAPRRLRILLFPGEDDIHRVTEQLTDGTWEEIDRDRIEYFEYSDE</sequence>
<evidence type="ECO:0000313" key="1">
    <source>
        <dbReference type="EMBL" id="MFC7141530.1"/>
    </source>
</evidence>
<keyword evidence="2" id="KW-1185">Reference proteome</keyword>
<protein>
    <submittedName>
        <fullName evidence="1">Uncharacterized protein</fullName>
    </submittedName>
</protein>